<accession>A0A1W5ZYV0</accession>
<gene>
    <name evidence="1" type="ORF">HM131_17465</name>
</gene>
<dbReference type="EMBL" id="CP020772">
    <property type="protein sequence ID" value="ARI78515.1"/>
    <property type="molecule type" value="Genomic_DNA"/>
</dbReference>
<keyword evidence="2" id="KW-1185">Reference proteome</keyword>
<evidence type="ECO:0000313" key="2">
    <source>
        <dbReference type="Proteomes" id="UP000192527"/>
    </source>
</evidence>
<dbReference type="KEGG" id="hmn:HM131_17465"/>
<protein>
    <submittedName>
        <fullName evidence="1">Uncharacterized protein</fullName>
    </submittedName>
</protein>
<dbReference type="OrthoDB" id="2971955at2"/>
<dbReference type="Gene3D" id="6.20.20.10">
    <property type="match status" value="1"/>
</dbReference>
<name>A0A1W5ZYV0_9BACI</name>
<evidence type="ECO:0000313" key="1">
    <source>
        <dbReference type="EMBL" id="ARI78515.1"/>
    </source>
</evidence>
<dbReference type="Proteomes" id="UP000192527">
    <property type="component" value="Chromosome"/>
</dbReference>
<dbReference type="RefSeq" id="WP_085030974.1">
    <property type="nucleotide sequence ID" value="NZ_CP020772.1"/>
</dbReference>
<sequence>MQTKTVSKLYNVCPLCHGTGKYEEYDDHKANMLGDHYQRVNHANEIAAWKMAVEETSYTKECTKCRGNGHVLNDEGQRMYKMLKQYA</sequence>
<proteinExistence type="predicted"/>
<reference evidence="1 2" key="1">
    <citation type="submission" date="2017-04" db="EMBL/GenBank/DDBJ databases">
        <title>The whole genome sequencing and assembly of Halobacillus mangrovi strain.</title>
        <authorList>
            <person name="Lee S.-J."/>
            <person name="Park M.-K."/>
            <person name="Kim J.-Y."/>
            <person name="Lee Y.-J."/>
            <person name="Yi H."/>
            <person name="Bahn Y.-S."/>
            <person name="Kim J.F."/>
            <person name="Lee D.-W."/>
        </authorList>
    </citation>
    <scope>NUCLEOTIDE SEQUENCE [LARGE SCALE GENOMIC DNA]</scope>
    <source>
        <strain evidence="1 2">KTB 131</strain>
    </source>
</reference>
<dbReference type="AlphaFoldDB" id="A0A1W5ZYV0"/>
<organism evidence="1 2">
    <name type="scientific">Halobacillus mangrovi</name>
    <dbReference type="NCBI Taxonomy" id="402384"/>
    <lineage>
        <taxon>Bacteria</taxon>
        <taxon>Bacillati</taxon>
        <taxon>Bacillota</taxon>
        <taxon>Bacilli</taxon>
        <taxon>Bacillales</taxon>
        <taxon>Bacillaceae</taxon>
        <taxon>Halobacillus</taxon>
    </lineage>
</organism>